<evidence type="ECO:0000256" key="2">
    <source>
        <dbReference type="ARBA" id="ARBA00023180"/>
    </source>
</evidence>
<dbReference type="eggNOG" id="COG3291">
    <property type="taxonomic scope" value="Bacteria"/>
</dbReference>
<dbReference type="HOGENOM" id="CLU_386786_0_0_6"/>
<evidence type="ECO:0000313" key="6">
    <source>
        <dbReference type="Proteomes" id="UP000030341"/>
    </source>
</evidence>
<dbReference type="InterPro" id="IPR055401">
    <property type="entry name" value="CEMIP_beta-hel_dom"/>
</dbReference>
<dbReference type="EMBL" id="CP009889">
    <property type="protein sequence ID" value="AIY66498.1"/>
    <property type="molecule type" value="Genomic_DNA"/>
</dbReference>
<dbReference type="InterPro" id="IPR019316">
    <property type="entry name" value="G8_domain"/>
</dbReference>
<protein>
    <recommendedName>
        <fullName evidence="4">G8 domain-containing protein</fullName>
    </recommendedName>
</protein>
<dbReference type="InterPro" id="IPR052387">
    <property type="entry name" value="Fibrocystin"/>
</dbReference>
<dbReference type="OrthoDB" id="220114at2"/>
<dbReference type="PROSITE" id="PS51484">
    <property type="entry name" value="G8"/>
    <property type="match status" value="1"/>
</dbReference>
<sequence length="714" mass="77364">MHSSKIPRLSPFLSLFIMLSITACGGSAAPDAVEIPTTSTATEQSQVDIDHSAGHCAAAPEFASHSLATHTATDSGDWSDTATWGGNVPEQDAIVVIPEGLTVSLTQQLDTRLSLVRIDGTLTFSPNQDTRLLVDTLYSSCSGTLQIGTADTPIEASTKAEVIFIDEGPVNDSSLLSRGAILAGTTTIYGAEKTHRAIISPQAEQGAQTINLRTTPSGWEVGDQLVITGTRMFDPASDEIRVISEVNGDQVYLDQPLAYDHTAPTPELNVYVANVTRNVEFRSENTEIAHRGHIMFMSSQVDINFAQFTELGRTDKTRPLDDVEFVFDDPESNGDDAPASATVIALGGSNVRGRYAVHFHQIGTHAESMAALVKGSVVFKGPGWGFVNHSSHVNFIDNVAYDLQGAGFYTEAGDEIGSLEGNIAIRSVNSSFTLDDQNAIDPDLRAARMDYGHDGDGFWLTGPRVRLINNVSAGASAHGFIYWSDGIINPAADIATRVSIPVSQLANGHLIPNRESVPVWWAPMAESRGNESYGATIGFRIRYIHAKNYLGRDEQSDFHHSPPQAYIDTLTPSVNDLTVWGSRDGVLLNYNERLSLFDANIYGVGKEASEFSFNEGTAKSGVGLDISNDSTHGPGRIENVEITGFGMGTALPVNSRWEINNMQLHNNRTDMLFIEPENDSTALFFNNLSYQSFMIHEQPDATELPEYVVVSNSQ</sequence>
<keyword evidence="6" id="KW-1185">Reference proteome</keyword>
<dbReference type="STRING" id="1348114.OM33_15180"/>
<evidence type="ECO:0000259" key="4">
    <source>
        <dbReference type="PROSITE" id="PS51484"/>
    </source>
</evidence>
<dbReference type="AlphaFoldDB" id="A0A0A7EIW9"/>
<evidence type="ECO:0000256" key="3">
    <source>
        <dbReference type="SAM" id="SignalP"/>
    </source>
</evidence>
<dbReference type="PANTHER" id="PTHR46769">
    <property type="entry name" value="POLYCYSTIC KIDNEY AND HEPATIC DISEASE 1 (AUTOSOMAL RECESSIVE)-LIKE 1"/>
    <property type="match status" value="1"/>
</dbReference>
<dbReference type="PANTHER" id="PTHR46769:SF2">
    <property type="entry name" value="FIBROCYSTIN-L ISOFORM 2 PRECURSOR-RELATED"/>
    <property type="match status" value="1"/>
</dbReference>
<name>A0A0A7EIW9_9GAMM</name>
<keyword evidence="1 3" id="KW-0732">Signal</keyword>
<dbReference type="SMART" id="SM01225">
    <property type="entry name" value="G8"/>
    <property type="match status" value="1"/>
</dbReference>
<organism evidence="5 6">
    <name type="scientific">Pseudoalteromonas piratica</name>
    <dbReference type="NCBI Taxonomy" id="1348114"/>
    <lineage>
        <taxon>Bacteria</taxon>
        <taxon>Pseudomonadati</taxon>
        <taxon>Pseudomonadota</taxon>
        <taxon>Gammaproteobacteria</taxon>
        <taxon>Alteromonadales</taxon>
        <taxon>Pseudoalteromonadaceae</taxon>
        <taxon>Pseudoalteromonas</taxon>
    </lineage>
</organism>
<dbReference type="Proteomes" id="UP000030341">
    <property type="component" value="Chromosome 2"/>
</dbReference>
<dbReference type="Pfam" id="PF24606">
    <property type="entry name" value="CEMIP_beta-hel"/>
    <property type="match status" value="1"/>
</dbReference>
<accession>A0A0A7EIW9</accession>
<reference evidence="5 6" key="1">
    <citation type="submission" date="2014-11" db="EMBL/GenBank/DDBJ databases">
        <title>Complete Genome Sequence of Pseudoalteromonas sp. Strain OCN003 Isolated from Kaneohe Bay, Oahu, Hawaii.</title>
        <authorList>
            <person name="Beurmann S."/>
            <person name="Videau P."/>
            <person name="Ushijima B."/>
            <person name="Smith A.M."/>
            <person name="Aeby G.S."/>
            <person name="Callahan S.M."/>
            <person name="Belcaid M."/>
        </authorList>
    </citation>
    <scope>NUCLEOTIDE SEQUENCE [LARGE SCALE GENOMIC DNA]</scope>
    <source>
        <strain evidence="5 6">OCN003</strain>
    </source>
</reference>
<dbReference type="PROSITE" id="PS51257">
    <property type="entry name" value="PROKAR_LIPOPROTEIN"/>
    <property type="match status" value="1"/>
</dbReference>
<dbReference type="Pfam" id="PF10162">
    <property type="entry name" value="G8"/>
    <property type="match status" value="1"/>
</dbReference>
<gene>
    <name evidence="5" type="ORF">OM33_15180</name>
</gene>
<feature type="domain" description="G8" evidence="4">
    <location>
        <begin position="82"/>
        <end position="208"/>
    </location>
</feature>
<keyword evidence="2" id="KW-0325">Glycoprotein</keyword>
<proteinExistence type="predicted"/>
<dbReference type="RefSeq" id="WP_040134762.1">
    <property type="nucleotide sequence ID" value="NZ_CP009889.1"/>
</dbReference>
<feature type="signal peptide" evidence="3">
    <location>
        <begin position="1"/>
        <end position="28"/>
    </location>
</feature>
<evidence type="ECO:0000313" key="5">
    <source>
        <dbReference type="EMBL" id="AIY66498.1"/>
    </source>
</evidence>
<dbReference type="KEGG" id="pseo:OM33_15180"/>
<feature type="chain" id="PRO_5002027036" description="G8 domain-containing protein" evidence="3">
    <location>
        <begin position="29"/>
        <end position="714"/>
    </location>
</feature>
<evidence type="ECO:0000256" key="1">
    <source>
        <dbReference type="ARBA" id="ARBA00022729"/>
    </source>
</evidence>